<dbReference type="AlphaFoldDB" id="A0A927MP76"/>
<evidence type="ECO:0000256" key="4">
    <source>
        <dbReference type="ARBA" id="ARBA00022825"/>
    </source>
</evidence>
<dbReference type="PROSITE" id="PS50106">
    <property type="entry name" value="PDZ"/>
    <property type="match status" value="1"/>
</dbReference>
<evidence type="ECO:0000313" key="8">
    <source>
        <dbReference type="Proteomes" id="UP000658225"/>
    </source>
</evidence>
<dbReference type="GO" id="GO:0030288">
    <property type="term" value="C:outer membrane-bounded periplasmic space"/>
    <property type="evidence" value="ECO:0007669"/>
    <property type="project" value="TreeGrafter"/>
</dbReference>
<dbReference type="InterPro" id="IPR001478">
    <property type="entry name" value="PDZ"/>
</dbReference>
<evidence type="ECO:0000259" key="6">
    <source>
        <dbReference type="PROSITE" id="PS50106"/>
    </source>
</evidence>
<dbReference type="SMART" id="SM00245">
    <property type="entry name" value="TSPc"/>
    <property type="match status" value="1"/>
</dbReference>
<comment type="caution">
    <text evidence="7">The sequence shown here is derived from an EMBL/GenBank/DDBJ whole genome shotgun (WGS) entry which is preliminary data.</text>
</comment>
<dbReference type="Gene3D" id="3.30.750.44">
    <property type="match status" value="1"/>
</dbReference>
<dbReference type="FunFam" id="2.30.42.10:FF:000063">
    <property type="entry name" value="Peptidase, S41 family"/>
    <property type="match status" value="1"/>
</dbReference>
<dbReference type="InterPro" id="IPR055210">
    <property type="entry name" value="CtpA/B_N"/>
</dbReference>
<evidence type="ECO:0000256" key="5">
    <source>
        <dbReference type="RuleBase" id="RU004404"/>
    </source>
</evidence>
<dbReference type="InterPro" id="IPR036034">
    <property type="entry name" value="PDZ_sf"/>
</dbReference>
<dbReference type="SUPFAM" id="SSF47090">
    <property type="entry name" value="PGBD-like"/>
    <property type="match status" value="1"/>
</dbReference>
<dbReference type="Pfam" id="PF03572">
    <property type="entry name" value="Peptidase_S41"/>
    <property type="match status" value="1"/>
</dbReference>
<dbReference type="InterPro" id="IPR004447">
    <property type="entry name" value="Peptidase_S41A"/>
</dbReference>
<dbReference type="GO" id="GO:0006508">
    <property type="term" value="P:proteolysis"/>
    <property type="evidence" value="ECO:0007669"/>
    <property type="project" value="UniProtKB-KW"/>
</dbReference>
<accession>A0A927MP76</accession>
<keyword evidence="4 5" id="KW-0720">Serine protease</keyword>
<organism evidence="7 8">
    <name type="scientific">Sporosarcina limicola</name>
    <dbReference type="NCBI Taxonomy" id="34101"/>
    <lineage>
        <taxon>Bacteria</taxon>
        <taxon>Bacillati</taxon>
        <taxon>Bacillota</taxon>
        <taxon>Bacilli</taxon>
        <taxon>Bacillales</taxon>
        <taxon>Caryophanaceae</taxon>
        <taxon>Sporosarcina</taxon>
    </lineage>
</organism>
<dbReference type="Pfam" id="PF22694">
    <property type="entry name" value="CtpB_N-like"/>
    <property type="match status" value="1"/>
</dbReference>
<dbReference type="Proteomes" id="UP000658225">
    <property type="component" value="Unassembled WGS sequence"/>
</dbReference>
<dbReference type="EMBL" id="JADBEL010000010">
    <property type="protein sequence ID" value="MBE1555039.1"/>
    <property type="molecule type" value="Genomic_DNA"/>
</dbReference>
<dbReference type="Gene3D" id="2.30.42.10">
    <property type="match status" value="1"/>
</dbReference>
<dbReference type="InterPro" id="IPR036365">
    <property type="entry name" value="PGBD-like_sf"/>
</dbReference>
<dbReference type="InterPro" id="IPR036366">
    <property type="entry name" value="PGBDSf"/>
</dbReference>
<dbReference type="Pfam" id="PF13180">
    <property type="entry name" value="PDZ_2"/>
    <property type="match status" value="1"/>
</dbReference>
<dbReference type="Gene3D" id="1.10.101.10">
    <property type="entry name" value="PGBD-like superfamily/PGBD"/>
    <property type="match status" value="1"/>
</dbReference>
<dbReference type="CDD" id="cd07560">
    <property type="entry name" value="Peptidase_S41_CPP"/>
    <property type="match status" value="1"/>
</dbReference>
<dbReference type="NCBIfam" id="TIGR00225">
    <property type="entry name" value="prc"/>
    <property type="match status" value="1"/>
</dbReference>
<evidence type="ECO:0000256" key="3">
    <source>
        <dbReference type="ARBA" id="ARBA00022801"/>
    </source>
</evidence>
<evidence type="ECO:0000256" key="1">
    <source>
        <dbReference type="ARBA" id="ARBA00009179"/>
    </source>
</evidence>
<dbReference type="InterPro" id="IPR005151">
    <property type="entry name" value="Tail-specific_protease"/>
</dbReference>
<dbReference type="PANTHER" id="PTHR32060:SF30">
    <property type="entry name" value="CARBOXY-TERMINAL PROCESSING PROTEASE CTPA"/>
    <property type="match status" value="1"/>
</dbReference>
<dbReference type="RefSeq" id="WP_192598784.1">
    <property type="nucleotide sequence ID" value="NZ_JADBEL010000010.1"/>
</dbReference>
<dbReference type="SMART" id="SM00228">
    <property type="entry name" value="PDZ"/>
    <property type="match status" value="1"/>
</dbReference>
<feature type="domain" description="PDZ" evidence="6">
    <location>
        <begin position="94"/>
        <end position="159"/>
    </location>
</feature>
<dbReference type="EC" id="3.4.21.102" evidence="7"/>
<evidence type="ECO:0000256" key="2">
    <source>
        <dbReference type="ARBA" id="ARBA00022670"/>
    </source>
</evidence>
<proteinExistence type="inferred from homology"/>
<keyword evidence="3 5" id="KW-0378">Hydrolase</keyword>
<gene>
    <name evidence="7" type="ORF">H4683_002138</name>
</gene>
<reference evidence="7" key="1">
    <citation type="submission" date="2020-10" db="EMBL/GenBank/DDBJ databases">
        <title>Genomic Encyclopedia of Type Strains, Phase IV (KMG-IV): sequencing the most valuable type-strain genomes for metagenomic binning, comparative biology and taxonomic classification.</title>
        <authorList>
            <person name="Goeker M."/>
        </authorList>
    </citation>
    <scope>NUCLEOTIDE SEQUENCE</scope>
    <source>
        <strain evidence="7">DSM 13886</strain>
    </source>
</reference>
<dbReference type="PANTHER" id="PTHR32060">
    <property type="entry name" value="TAIL-SPECIFIC PROTEASE"/>
    <property type="match status" value="1"/>
</dbReference>
<dbReference type="SUPFAM" id="SSF50156">
    <property type="entry name" value="PDZ domain-like"/>
    <property type="match status" value="1"/>
</dbReference>
<protein>
    <submittedName>
        <fullName evidence="7">Carboxyl-terminal processing protease</fullName>
        <ecNumber evidence="7">3.4.21.102</ecNumber>
    </submittedName>
</protein>
<comment type="similarity">
    <text evidence="1 5">Belongs to the peptidase S41A family.</text>
</comment>
<keyword evidence="8" id="KW-1185">Reference proteome</keyword>
<dbReference type="Gene3D" id="3.90.226.10">
    <property type="entry name" value="2-enoyl-CoA Hydratase, Chain A, domain 1"/>
    <property type="match status" value="1"/>
</dbReference>
<dbReference type="CDD" id="cd06782">
    <property type="entry name" value="cpPDZ_CPP-like"/>
    <property type="match status" value="1"/>
</dbReference>
<dbReference type="GO" id="GO:0004252">
    <property type="term" value="F:serine-type endopeptidase activity"/>
    <property type="evidence" value="ECO:0007669"/>
    <property type="project" value="UniProtKB-EC"/>
</dbReference>
<name>A0A927MP76_9BACL</name>
<sequence length="482" mass="53303">MRRSRFLLFAIFWVLVTSVILILNGCVEGENKDNAVAQTPTTFGIIEEAFGLIQKKAVYPVDEDMLIEGAVRGMTDSIGDKYSTYFTKDEAAAHKELLAAERVGIGAEITRSNGKFIIVGPVKSSPADKAGLRPYDEIVRIDGERLEGNSLQDIVQRIRGKKGTAVKMTIFRPDEDKHIELSVMRDTIPVKTVSSEVIEDREEKIGYISITTFGNESAKEWQNATNGLIQKGANSLIIDVRGNPGGYLRTVSEIAGSLLPKDTVFAYMQDPKGMLSPLVPEFSDGNSFDEKLKKMPIVLLQDKGSASASEVLSGALKDLKRGFITGTTSFGKGTVQDTFKLSNGGEVKLSTHKWLTPKEQWIHGKGVKADLEVVQSALFGEHIRLVADIYTEGDFHDDIAYGQRLLTGLGYSVGRTDGLFDESTARAVHAFRVDAKVEEGKIMDRVFFTTLKDKVEVFRKDRKNDDQLQMAIGYIHHKISEK</sequence>
<dbReference type="InterPro" id="IPR029045">
    <property type="entry name" value="ClpP/crotonase-like_dom_sf"/>
</dbReference>
<evidence type="ECO:0000313" key="7">
    <source>
        <dbReference type="EMBL" id="MBE1555039.1"/>
    </source>
</evidence>
<dbReference type="SUPFAM" id="SSF52096">
    <property type="entry name" value="ClpP/crotonase"/>
    <property type="match status" value="1"/>
</dbReference>
<keyword evidence="2 5" id="KW-0645">Protease</keyword>
<dbReference type="GO" id="GO:0007165">
    <property type="term" value="P:signal transduction"/>
    <property type="evidence" value="ECO:0007669"/>
    <property type="project" value="TreeGrafter"/>
</dbReference>